<dbReference type="InParanoid" id="A0A0C3BNE4"/>
<dbReference type="EMBL" id="KN833013">
    <property type="protein sequence ID" value="KIM78847.1"/>
    <property type="molecule type" value="Genomic_DNA"/>
</dbReference>
<dbReference type="SUPFAM" id="SSF144232">
    <property type="entry name" value="HIT/MYND zinc finger-like"/>
    <property type="match status" value="1"/>
</dbReference>
<keyword evidence="6" id="KW-1185">Reference proteome</keyword>
<dbReference type="AlphaFoldDB" id="A0A0C3BNE4"/>
<dbReference type="Gene3D" id="6.10.140.2220">
    <property type="match status" value="1"/>
</dbReference>
<dbReference type="Pfam" id="PF01753">
    <property type="entry name" value="zf-MYND"/>
    <property type="match status" value="1"/>
</dbReference>
<evidence type="ECO:0000313" key="6">
    <source>
        <dbReference type="Proteomes" id="UP000054166"/>
    </source>
</evidence>
<accession>A0A0C3BNE4</accession>
<evidence type="ECO:0000256" key="1">
    <source>
        <dbReference type="ARBA" id="ARBA00022723"/>
    </source>
</evidence>
<feature type="domain" description="MYND-type" evidence="4">
    <location>
        <begin position="3"/>
        <end position="33"/>
    </location>
</feature>
<sequence>MQVCISCKKVGREIRYCNKDCQRANWKEHKRECGKEFNFGSLQDDVSPITMGRTISLRLDIPPVAPDYRRTPYLAASDDQYTLQLRQWFLHSNKHLAATSTLSHLFLHEYRSRAHTDR</sequence>
<organism evidence="5 6">
    <name type="scientific">Piloderma croceum (strain F 1598)</name>
    <dbReference type="NCBI Taxonomy" id="765440"/>
    <lineage>
        <taxon>Eukaryota</taxon>
        <taxon>Fungi</taxon>
        <taxon>Dikarya</taxon>
        <taxon>Basidiomycota</taxon>
        <taxon>Agaricomycotina</taxon>
        <taxon>Agaricomycetes</taxon>
        <taxon>Agaricomycetidae</taxon>
        <taxon>Atheliales</taxon>
        <taxon>Atheliaceae</taxon>
        <taxon>Piloderma</taxon>
    </lineage>
</organism>
<evidence type="ECO:0000256" key="3">
    <source>
        <dbReference type="ARBA" id="ARBA00022833"/>
    </source>
</evidence>
<keyword evidence="2" id="KW-0863">Zinc-finger</keyword>
<dbReference type="Proteomes" id="UP000054166">
    <property type="component" value="Unassembled WGS sequence"/>
</dbReference>
<evidence type="ECO:0000256" key="2">
    <source>
        <dbReference type="ARBA" id="ARBA00022771"/>
    </source>
</evidence>
<protein>
    <recommendedName>
        <fullName evidence="4">MYND-type domain-containing protein</fullName>
    </recommendedName>
</protein>
<dbReference type="OrthoDB" id="549788at2759"/>
<evidence type="ECO:0000313" key="5">
    <source>
        <dbReference type="EMBL" id="KIM78847.1"/>
    </source>
</evidence>
<proteinExistence type="predicted"/>
<keyword evidence="1" id="KW-0479">Metal-binding</keyword>
<gene>
    <name evidence="5" type="ORF">PILCRDRAFT_10788</name>
</gene>
<name>A0A0C3BNE4_PILCF</name>
<reference evidence="5 6" key="1">
    <citation type="submission" date="2014-04" db="EMBL/GenBank/DDBJ databases">
        <authorList>
            <consortium name="DOE Joint Genome Institute"/>
            <person name="Kuo A."/>
            <person name="Tarkka M."/>
            <person name="Buscot F."/>
            <person name="Kohler A."/>
            <person name="Nagy L.G."/>
            <person name="Floudas D."/>
            <person name="Copeland A."/>
            <person name="Barry K.W."/>
            <person name="Cichocki N."/>
            <person name="Veneault-Fourrey C."/>
            <person name="LaButti K."/>
            <person name="Lindquist E.A."/>
            <person name="Lipzen A."/>
            <person name="Lundell T."/>
            <person name="Morin E."/>
            <person name="Murat C."/>
            <person name="Sun H."/>
            <person name="Tunlid A."/>
            <person name="Henrissat B."/>
            <person name="Grigoriev I.V."/>
            <person name="Hibbett D.S."/>
            <person name="Martin F."/>
            <person name="Nordberg H.P."/>
            <person name="Cantor M.N."/>
            <person name="Hua S.X."/>
        </authorList>
    </citation>
    <scope>NUCLEOTIDE SEQUENCE [LARGE SCALE GENOMIC DNA]</scope>
    <source>
        <strain evidence="5 6">F 1598</strain>
    </source>
</reference>
<dbReference type="HOGENOM" id="CLU_2074040_0_0_1"/>
<evidence type="ECO:0000259" key="4">
    <source>
        <dbReference type="Pfam" id="PF01753"/>
    </source>
</evidence>
<reference evidence="6" key="2">
    <citation type="submission" date="2015-01" db="EMBL/GenBank/DDBJ databases">
        <title>Evolutionary Origins and Diversification of the Mycorrhizal Mutualists.</title>
        <authorList>
            <consortium name="DOE Joint Genome Institute"/>
            <consortium name="Mycorrhizal Genomics Consortium"/>
            <person name="Kohler A."/>
            <person name="Kuo A."/>
            <person name="Nagy L.G."/>
            <person name="Floudas D."/>
            <person name="Copeland A."/>
            <person name="Barry K.W."/>
            <person name="Cichocki N."/>
            <person name="Veneault-Fourrey C."/>
            <person name="LaButti K."/>
            <person name="Lindquist E.A."/>
            <person name="Lipzen A."/>
            <person name="Lundell T."/>
            <person name="Morin E."/>
            <person name="Murat C."/>
            <person name="Riley R."/>
            <person name="Ohm R."/>
            <person name="Sun H."/>
            <person name="Tunlid A."/>
            <person name="Henrissat B."/>
            <person name="Grigoriev I.V."/>
            <person name="Hibbett D.S."/>
            <person name="Martin F."/>
        </authorList>
    </citation>
    <scope>NUCLEOTIDE SEQUENCE [LARGE SCALE GENOMIC DNA]</scope>
    <source>
        <strain evidence="6">F 1598</strain>
    </source>
</reference>
<keyword evidence="3" id="KW-0862">Zinc</keyword>
<dbReference type="InterPro" id="IPR002893">
    <property type="entry name" value="Znf_MYND"/>
</dbReference>
<dbReference type="GO" id="GO:0008270">
    <property type="term" value="F:zinc ion binding"/>
    <property type="evidence" value="ECO:0007669"/>
    <property type="project" value="UniProtKB-KW"/>
</dbReference>